<evidence type="ECO:0000313" key="3">
    <source>
        <dbReference type="Proteomes" id="UP001152888"/>
    </source>
</evidence>
<accession>A0A9P0LJB8</accession>
<comment type="caution">
    <text evidence="2">The sequence shown here is derived from an EMBL/GenBank/DDBJ whole genome shotgun (WGS) entry which is preliminary data.</text>
</comment>
<dbReference type="OrthoDB" id="26719at2759"/>
<proteinExistence type="predicted"/>
<feature type="chain" id="PRO_5040234042" evidence="1">
    <location>
        <begin position="18"/>
        <end position="48"/>
    </location>
</feature>
<sequence length="48" mass="5486">MALFCSHAILLFRVFCAVRVSCCCMTVVDSLYQYPFIYFVASTVYVGF</sequence>
<dbReference type="AlphaFoldDB" id="A0A9P0LJB8"/>
<feature type="signal peptide" evidence="1">
    <location>
        <begin position="1"/>
        <end position="17"/>
    </location>
</feature>
<reference evidence="2" key="1">
    <citation type="submission" date="2022-03" db="EMBL/GenBank/DDBJ databases">
        <authorList>
            <person name="Sayadi A."/>
        </authorList>
    </citation>
    <scope>NUCLEOTIDE SEQUENCE</scope>
</reference>
<organism evidence="2 3">
    <name type="scientific">Acanthoscelides obtectus</name>
    <name type="common">Bean weevil</name>
    <name type="synonym">Bruchus obtectus</name>
    <dbReference type="NCBI Taxonomy" id="200917"/>
    <lineage>
        <taxon>Eukaryota</taxon>
        <taxon>Metazoa</taxon>
        <taxon>Ecdysozoa</taxon>
        <taxon>Arthropoda</taxon>
        <taxon>Hexapoda</taxon>
        <taxon>Insecta</taxon>
        <taxon>Pterygota</taxon>
        <taxon>Neoptera</taxon>
        <taxon>Endopterygota</taxon>
        <taxon>Coleoptera</taxon>
        <taxon>Polyphaga</taxon>
        <taxon>Cucujiformia</taxon>
        <taxon>Chrysomeloidea</taxon>
        <taxon>Chrysomelidae</taxon>
        <taxon>Bruchinae</taxon>
        <taxon>Bruchini</taxon>
        <taxon>Acanthoscelides</taxon>
    </lineage>
</organism>
<keyword evidence="3" id="KW-1185">Reference proteome</keyword>
<dbReference type="Proteomes" id="UP001152888">
    <property type="component" value="Unassembled WGS sequence"/>
</dbReference>
<protein>
    <submittedName>
        <fullName evidence="2">Uncharacterized protein</fullName>
    </submittedName>
</protein>
<name>A0A9P0LJB8_ACAOB</name>
<evidence type="ECO:0000313" key="2">
    <source>
        <dbReference type="EMBL" id="CAH1994502.1"/>
    </source>
</evidence>
<keyword evidence="1" id="KW-0732">Signal</keyword>
<evidence type="ECO:0000256" key="1">
    <source>
        <dbReference type="SAM" id="SignalP"/>
    </source>
</evidence>
<dbReference type="EMBL" id="CAKOFQ010007202">
    <property type="protein sequence ID" value="CAH1994502.1"/>
    <property type="molecule type" value="Genomic_DNA"/>
</dbReference>
<gene>
    <name evidence="2" type="ORF">ACAOBT_LOCUS22157</name>
</gene>